<dbReference type="AlphaFoldDB" id="A0A2G6KLK4"/>
<dbReference type="Proteomes" id="UP000230821">
    <property type="component" value="Unassembled WGS sequence"/>
</dbReference>
<proteinExistence type="predicted"/>
<accession>A0A2G6KLK4</accession>
<gene>
    <name evidence="2" type="ORF">CSA56_00160</name>
</gene>
<dbReference type="InterPro" id="IPR000914">
    <property type="entry name" value="SBP_5_dom"/>
</dbReference>
<comment type="caution">
    <text evidence="2">The sequence shown here is derived from an EMBL/GenBank/DDBJ whole genome shotgun (WGS) entry which is preliminary data.</text>
</comment>
<reference evidence="2 3" key="1">
    <citation type="submission" date="2017-10" db="EMBL/GenBank/DDBJ databases">
        <title>Novel microbial diversity and functional potential in the marine mammal oral microbiome.</title>
        <authorList>
            <person name="Dudek N.K."/>
            <person name="Sun C.L."/>
            <person name="Burstein D."/>
            <person name="Kantor R.S."/>
            <person name="Aliaga Goltsman D.S."/>
            <person name="Bik E.M."/>
            <person name="Thomas B.C."/>
            <person name="Banfield J.F."/>
            <person name="Relman D.A."/>
        </authorList>
    </citation>
    <scope>NUCLEOTIDE SEQUENCE [LARGE SCALE GENOMIC DNA]</scope>
    <source>
        <strain evidence="2">DOLJORAL78_47_16</strain>
    </source>
</reference>
<evidence type="ECO:0000313" key="2">
    <source>
        <dbReference type="EMBL" id="PIE36531.1"/>
    </source>
</evidence>
<protein>
    <recommendedName>
        <fullName evidence="1">Solute-binding protein family 5 domain-containing protein</fullName>
    </recommendedName>
</protein>
<organism evidence="2 3">
    <name type="scientific">candidate division KSB3 bacterium</name>
    <dbReference type="NCBI Taxonomy" id="2044937"/>
    <lineage>
        <taxon>Bacteria</taxon>
        <taxon>candidate division KSB3</taxon>
    </lineage>
</organism>
<name>A0A2G6KLK4_9BACT</name>
<sequence>MRGDDGKIYTFHLRKDVAFHDVSQFDADAVKFNFGRMLKDDHPYHNIDPFPLSFFFSAIKETTVVDSCGRYGFP</sequence>
<dbReference type="Gene3D" id="3.90.76.10">
    <property type="entry name" value="Dipeptide-binding Protein, Domain 1"/>
    <property type="match status" value="1"/>
</dbReference>
<evidence type="ECO:0000313" key="3">
    <source>
        <dbReference type="Proteomes" id="UP000230821"/>
    </source>
</evidence>
<feature type="domain" description="Solute-binding protein family 5" evidence="1">
    <location>
        <begin position="4"/>
        <end position="64"/>
    </location>
</feature>
<evidence type="ECO:0000259" key="1">
    <source>
        <dbReference type="Pfam" id="PF00496"/>
    </source>
</evidence>
<dbReference type="EMBL" id="PDSK01000006">
    <property type="protein sequence ID" value="PIE36531.1"/>
    <property type="molecule type" value="Genomic_DNA"/>
</dbReference>
<dbReference type="SUPFAM" id="SSF53850">
    <property type="entry name" value="Periplasmic binding protein-like II"/>
    <property type="match status" value="1"/>
</dbReference>
<dbReference type="Pfam" id="PF00496">
    <property type="entry name" value="SBP_bac_5"/>
    <property type="match status" value="1"/>
</dbReference>